<keyword evidence="4" id="KW-0847">Vitamin C</keyword>
<sequence>MLFGKLIMENENSKHTTEDENFTNKRRKIEVETQKVIINGSYVEPNFIKTLSEGFCKKKELYFENGAKIISNPFTCCVLPDFLQPKEFTENLKEEIEEIEVELKLSDLYQFKQSKDLSTCTDRSISLLRDMIYGAFLEWMKRITNIPLNDKVDISCSCYTHTDHLLCHDDELEGRRIAYIYYLVPEWEKEYGGRLDLFNMVNGSPADIATSFIPEWNNLIFFEVSPVSYHQVSEITAYKTRTSISGWFYGPPMKRNVRPTESILFQSPSSIPVDILQWINPTYLEPESQTKIRHSFEESSEIELLDFFQEEKYEEICSILNSNCIKWQRKGPPCRRNYEEIVNMDEMPTIVKECQALFCSEPFLLILSNITGLRLHPACSEERIEMAEVNTSIRKWSPGSYTLLHDQSFFEFPTLNVGLCFNCSGWDIEHGGFTSYVAKDEYEELLRVDPKQNTLALVYITEETSNFVKYINCRATECPNPCFQDIFLVYCEKE</sequence>
<evidence type="ECO:0000313" key="11">
    <source>
        <dbReference type="EMBL" id="GIY28725.1"/>
    </source>
</evidence>
<dbReference type="SMART" id="SM00702">
    <property type="entry name" value="P4Hc"/>
    <property type="match status" value="1"/>
</dbReference>
<reference evidence="11 12" key="1">
    <citation type="submission" date="2021-06" db="EMBL/GenBank/DDBJ databases">
        <title>Caerostris darwini draft genome.</title>
        <authorList>
            <person name="Kono N."/>
            <person name="Arakawa K."/>
        </authorList>
    </citation>
    <scope>NUCLEOTIDE SEQUENCE [LARGE SCALE GENOMIC DNA]</scope>
</reference>
<comment type="similarity">
    <text evidence="2">Belongs to the TPA1 family.</text>
</comment>
<keyword evidence="3" id="KW-0479">Metal-binding</keyword>
<dbReference type="InterPro" id="IPR006620">
    <property type="entry name" value="Pro_4_hyd_alph"/>
</dbReference>
<evidence type="ECO:0000313" key="12">
    <source>
        <dbReference type="Proteomes" id="UP001054837"/>
    </source>
</evidence>
<comment type="caution">
    <text evidence="11">The sequence shown here is derived from an EMBL/GenBank/DDBJ whole genome shotgun (WGS) entry which is preliminary data.</text>
</comment>
<name>A0AAV4S3L6_9ARAC</name>
<gene>
    <name evidence="11" type="primary">OGFOD1</name>
    <name evidence="11" type="ORF">CDAR_375621</name>
</gene>
<evidence type="ECO:0000256" key="6">
    <source>
        <dbReference type="ARBA" id="ARBA00023002"/>
    </source>
</evidence>
<evidence type="ECO:0000256" key="1">
    <source>
        <dbReference type="ARBA" id="ARBA00001961"/>
    </source>
</evidence>
<keyword evidence="12" id="KW-1185">Reference proteome</keyword>
<evidence type="ECO:0000256" key="4">
    <source>
        <dbReference type="ARBA" id="ARBA00022896"/>
    </source>
</evidence>
<dbReference type="InterPro" id="IPR005123">
    <property type="entry name" value="Oxoglu/Fe-dep_dioxygenase_dom"/>
</dbReference>
<dbReference type="AlphaFoldDB" id="A0AAV4S3L6"/>
<organism evidence="11 12">
    <name type="scientific">Caerostris darwini</name>
    <dbReference type="NCBI Taxonomy" id="1538125"/>
    <lineage>
        <taxon>Eukaryota</taxon>
        <taxon>Metazoa</taxon>
        <taxon>Ecdysozoa</taxon>
        <taxon>Arthropoda</taxon>
        <taxon>Chelicerata</taxon>
        <taxon>Arachnida</taxon>
        <taxon>Araneae</taxon>
        <taxon>Araneomorphae</taxon>
        <taxon>Entelegynae</taxon>
        <taxon>Araneoidea</taxon>
        <taxon>Araneidae</taxon>
        <taxon>Caerostris</taxon>
    </lineage>
</organism>
<evidence type="ECO:0000256" key="7">
    <source>
        <dbReference type="ARBA" id="ARBA00023004"/>
    </source>
</evidence>
<accession>A0AAV4S3L6</accession>
<keyword evidence="6" id="KW-0560">Oxidoreductase</keyword>
<dbReference type="InterPro" id="IPR051842">
    <property type="entry name" value="uS12_prolyl_hydroxylase"/>
</dbReference>
<dbReference type="PANTHER" id="PTHR12117:SF0">
    <property type="entry name" value="PROLYL 3-HYDROXYLASE OGFOD1"/>
    <property type="match status" value="1"/>
</dbReference>
<dbReference type="PANTHER" id="PTHR12117">
    <property type="entry name" value="HISTONE ACETYLTRANSFERASE COMPLEX"/>
    <property type="match status" value="1"/>
</dbReference>
<dbReference type="EMBL" id="BPLQ01007213">
    <property type="protein sequence ID" value="GIY28725.1"/>
    <property type="molecule type" value="Genomic_DNA"/>
</dbReference>
<evidence type="ECO:0000256" key="8">
    <source>
        <dbReference type="ARBA" id="ARBA00029938"/>
    </source>
</evidence>
<dbReference type="Pfam" id="PF10637">
    <property type="entry name" value="Ofd1_CTDD"/>
    <property type="match status" value="1"/>
</dbReference>
<dbReference type="Gene3D" id="2.60.120.620">
    <property type="entry name" value="q2cbj1_9rhob like domain"/>
    <property type="match status" value="2"/>
</dbReference>
<dbReference type="InterPro" id="IPR039558">
    <property type="entry name" value="TPA1/OFD1_N"/>
</dbReference>
<proteinExistence type="inferred from homology"/>
<keyword evidence="7" id="KW-0408">Iron</keyword>
<dbReference type="GO" id="GO:0031543">
    <property type="term" value="F:peptidyl-proline dioxygenase activity"/>
    <property type="evidence" value="ECO:0007669"/>
    <property type="project" value="TreeGrafter"/>
</dbReference>
<dbReference type="GO" id="GO:0031418">
    <property type="term" value="F:L-ascorbic acid binding"/>
    <property type="evidence" value="ECO:0007669"/>
    <property type="project" value="UniProtKB-KW"/>
</dbReference>
<dbReference type="Pfam" id="PF13661">
    <property type="entry name" value="2OG-FeII_Oxy_4"/>
    <property type="match status" value="1"/>
</dbReference>
<evidence type="ECO:0000256" key="5">
    <source>
        <dbReference type="ARBA" id="ARBA00022964"/>
    </source>
</evidence>
<dbReference type="GO" id="GO:0005737">
    <property type="term" value="C:cytoplasm"/>
    <property type="evidence" value="ECO:0007669"/>
    <property type="project" value="TreeGrafter"/>
</dbReference>
<protein>
    <recommendedName>
        <fullName evidence="8">uS12 prolyl 3-hydroxylase</fullName>
    </recommendedName>
</protein>
<keyword evidence="5" id="KW-0223">Dioxygenase</keyword>
<evidence type="ECO:0000259" key="10">
    <source>
        <dbReference type="PROSITE" id="PS51471"/>
    </source>
</evidence>
<comment type="cofactor">
    <cofactor evidence="1">
        <name>L-ascorbate</name>
        <dbReference type="ChEBI" id="CHEBI:38290"/>
    </cofactor>
</comment>
<evidence type="ECO:0000256" key="3">
    <source>
        <dbReference type="ARBA" id="ARBA00022723"/>
    </source>
</evidence>
<dbReference type="GO" id="GO:0005506">
    <property type="term" value="F:iron ion binding"/>
    <property type="evidence" value="ECO:0007669"/>
    <property type="project" value="InterPro"/>
</dbReference>
<dbReference type="GO" id="GO:0006449">
    <property type="term" value="P:regulation of translational termination"/>
    <property type="evidence" value="ECO:0007669"/>
    <property type="project" value="TreeGrafter"/>
</dbReference>
<dbReference type="Proteomes" id="UP001054837">
    <property type="component" value="Unassembled WGS sequence"/>
</dbReference>
<comment type="catalytic activity">
    <reaction evidence="9">
        <text>[ribosomal protein uS12]-L-proline + 2-oxoglutarate + O2 = [ribosomal protein uS12]-(3S)-3-hydroxy-L-proline + succinate + CO2</text>
        <dbReference type="Rhea" id="RHEA:54156"/>
        <dbReference type="Rhea" id="RHEA-COMP:13816"/>
        <dbReference type="Rhea" id="RHEA-COMP:13818"/>
        <dbReference type="ChEBI" id="CHEBI:15379"/>
        <dbReference type="ChEBI" id="CHEBI:16526"/>
        <dbReference type="ChEBI" id="CHEBI:16810"/>
        <dbReference type="ChEBI" id="CHEBI:30031"/>
        <dbReference type="ChEBI" id="CHEBI:50342"/>
        <dbReference type="ChEBI" id="CHEBI:85428"/>
    </reaction>
</comment>
<dbReference type="InterPro" id="IPR019601">
    <property type="entry name" value="Oxoglutarate/Fe-dep_Oase_C"/>
</dbReference>
<evidence type="ECO:0000256" key="9">
    <source>
        <dbReference type="ARBA" id="ARBA00047444"/>
    </source>
</evidence>
<feature type="domain" description="Fe2OG dioxygenase" evidence="10">
    <location>
        <begin position="150"/>
        <end position="250"/>
    </location>
</feature>
<dbReference type="PROSITE" id="PS51471">
    <property type="entry name" value="FE2OG_OXY"/>
    <property type="match status" value="1"/>
</dbReference>
<evidence type="ECO:0000256" key="2">
    <source>
        <dbReference type="ARBA" id="ARBA00007443"/>
    </source>
</evidence>